<dbReference type="Proteomes" id="UP000324832">
    <property type="component" value="Unassembled WGS sequence"/>
</dbReference>
<dbReference type="AlphaFoldDB" id="A0A5E4Q719"/>
<feature type="compositionally biased region" description="Basic and acidic residues" evidence="1">
    <location>
        <begin position="233"/>
        <end position="242"/>
    </location>
</feature>
<proteinExistence type="predicted"/>
<reference evidence="2 3" key="1">
    <citation type="submission" date="2017-07" db="EMBL/GenBank/DDBJ databases">
        <authorList>
            <person name="Talla V."/>
            <person name="Backstrom N."/>
        </authorList>
    </citation>
    <scope>NUCLEOTIDE SEQUENCE [LARGE SCALE GENOMIC DNA]</scope>
</reference>
<keyword evidence="3" id="KW-1185">Reference proteome</keyword>
<evidence type="ECO:0000313" key="2">
    <source>
        <dbReference type="EMBL" id="VVC93101.1"/>
    </source>
</evidence>
<protein>
    <submittedName>
        <fullName evidence="2">Uncharacterized protein</fullName>
    </submittedName>
</protein>
<organism evidence="2 3">
    <name type="scientific">Leptidea sinapis</name>
    <dbReference type="NCBI Taxonomy" id="189913"/>
    <lineage>
        <taxon>Eukaryota</taxon>
        <taxon>Metazoa</taxon>
        <taxon>Ecdysozoa</taxon>
        <taxon>Arthropoda</taxon>
        <taxon>Hexapoda</taxon>
        <taxon>Insecta</taxon>
        <taxon>Pterygota</taxon>
        <taxon>Neoptera</taxon>
        <taxon>Endopterygota</taxon>
        <taxon>Lepidoptera</taxon>
        <taxon>Glossata</taxon>
        <taxon>Ditrysia</taxon>
        <taxon>Papilionoidea</taxon>
        <taxon>Pieridae</taxon>
        <taxon>Dismorphiinae</taxon>
        <taxon>Leptidea</taxon>
    </lineage>
</organism>
<gene>
    <name evidence="2" type="ORF">LSINAPIS_LOCUS5363</name>
</gene>
<evidence type="ECO:0000313" key="3">
    <source>
        <dbReference type="Proteomes" id="UP000324832"/>
    </source>
</evidence>
<name>A0A5E4Q719_9NEOP</name>
<accession>A0A5E4Q719</accession>
<sequence length="242" mass="27548">MLNHTNHWLNNFVLQLYKRLNPGGKQNKRYRVRDPQHGIQVFYSRILYVYVTEGMVHLFSCVLNTYIFNQDKITLKRNFDENKKRLLLYVIFSFNRISRSFDDIISRINCMPLEAAAEGDVPVVIGRRPGQRRVHTNIALVPREGPVHDASLHGLRNAFIALFDTLERDRGGYDLRGDVEEGLRGARPATSARRTRRHRARSAAGSGLTRSLPAARGREARAPLPPCPSPPRGDVRPDSALQ</sequence>
<evidence type="ECO:0000256" key="1">
    <source>
        <dbReference type="SAM" id="MobiDB-lite"/>
    </source>
</evidence>
<dbReference type="EMBL" id="FZQP02001515">
    <property type="protein sequence ID" value="VVC93101.1"/>
    <property type="molecule type" value="Genomic_DNA"/>
</dbReference>
<feature type="region of interest" description="Disordered" evidence="1">
    <location>
        <begin position="184"/>
        <end position="242"/>
    </location>
</feature>